<dbReference type="KEGG" id="otk:C6570_09815"/>
<organism evidence="1 2">
    <name type="scientific">Ottowia oryzae</name>
    <dbReference type="NCBI Taxonomy" id="2109914"/>
    <lineage>
        <taxon>Bacteria</taxon>
        <taxon>Pseudomonadati</taxon>
        <taxon>Pseudomonadota</taxon>
        <taxon>Betaproteobacteria</taxon>
        <taxon>Burkholderiales</taxon>
        <taxon>Comamonadaceae</taxon>
        <taxon>Ottowia</taxon>
    </lineage>
</organism>
<gene>
    <name evidence="1" type="ORF">C6570_09815</name>
</gene>
<evidence type="ECO:0000313" key="2">
    <source>
        <dbReference type="Proteomes" id="UP000239709"/>
    </source>
</evidence>
<protein>
    <submittedName>
        <fullName evidence="1">Uncharacterized protein</fullName>
    </submittedName>
</protein>
<sequence>MSDQAVLPVVRWGTSVAPEHHVGLLRLAILTVQGQTEDEAKETPIFSFSPAQLRELAATFVQLAERLEPTAPYTFEVTG</sequence>
<dbReference type="OrthoDB" id="6445176at2"/>
<name>A0A2S0MF07_9BURK</name>
<proteinExistence type="predicted"/>
<evidence type="ECO:0000313" key="1">
    <source>
        <dbReference type="EMBL" id="AVO34485.1"/>
    </source>
</evidence>
<keyword evidence="2" id="KW-1185">Reference proteome</keyword>
<dbReference type="Proteomes" id="UP000239709">
    <property type="component" value="Chromosome"/>
</dbReference>
<dbReference type="AlphaFoldDB" id="A0A2S0MF07"/>
<reference evidence="1 2" key="1">
    <citation type="submission" date="2018-03" db="EMBL/GenBank/DDBJ databases">
        <title>Genome sequencing of Ottowia sp.</title>
        <authorList>
            <person name="Kim S.-J."/>
            <person name="Heo J."/>
            <person name="Kwon S.-W."/>
        </authorList>
    </citation>
    <scope>NUCLEOTIDE SEQUENCE [LARGE SCALE GENOMIC DNA]</scope>
    <source>
        <strain evidence="1 2">KADR8-3</strain>
    </source>
</reference>
<accession>A0A2S0MF07</accession>
<dbReference type="RefSeq" id="WP_106703038.1">
    <property type="nucleotide sequence ID" value="NZ_CP027666.1"/>
</dbReference>
<dbReference type="EMBL" id="CP027666">
    <property type="protein sequence ID" value="AVO34485.1"/>
    <property type="molecule type" value="Genomic_DNA"/>
</dbReference>